<accession>A0A133QDF1</accession>
<evidence type="ECO:0000256" key="6">
    <source>
        <dbReference type="PIRSR" id="PIRSR000097-2"/>
    </source>
</evidence>
<sequence length="299" mass="35194">MEQIILNNGLEMPLVGLGTYKIPAEKMTSVIGEAYHLGYRKFDTASYYETEKPLAQALRYNGIHREDVFITTKLNIKYLYFFDYWYGKHKIFNVRNFRSITSVVEDSFKNLGTDYVDLFLVHWPWPNFIKFYKVLERFYKEGRIRAIGVCSCLEPHLEALMDSVETIPAVNQIEISPLNTQKDRVKYCVDRGIHVEAMSTFSHYRSITPRLEIINNPKIEEIAEKYHKSSPQIILRWLVQQKISVIPRSTNIEHLEQNISLFDFALSDEDMKMIDSLDQKKFLNYDSTYTIKDLPAKYR</sequence>
<dbReference type="InterPro" id="IPR020471">
    <property type="entry name" value="AKR"/>
</dbReference>
<dbReference type="GO" id="GO:0016616">
    <property type="term" value="F:oxidoreductase activity, acting on the CH-OH group of donors, NAD or NADP as acceptor"/>
    <property type="evidence" value="ECO:0007669"/>
    <property type="project" value="UniProtKB-ARBA"/>
</dbReference>
<name>A0A133QDF1_9BACT</name>
<comment type="similarity">
    <text evidence="1">Belongs to the aldo/keto reductase family.</text>
</comment>
<comment type="caution">
    <text evidence="9">The sequence shown here is derived from an EMBL/GenBank/DDBJ whole genome shotgun (WGS) entry which is preliminary data.</text>
</comment>
<dbReference type="InterPro" id="IPR036812">
    <property type="entry name" value="NAD(P)_OxRdtase_dom_sf"/>
</dbReference>
<evidence type="ECO:0000256" key="7">
    <source>
        <dbReference type="PIRSR" id="PIRSR000097-3"/>
    </source>
</evidence>
<dbReference type="PIRSF" id="PIRSF000097">
    <property type="entry name" value="AKR"/>
    <property type="match status" value="1"/>
</dbReference>
<dbReference type="RefSeq" id="WP_060940416.1">
    <property type="nucleotide sequence ID" value="NZ_KQ957214.1"/>
</dbReference>
<evidence type="ECO:0000256" key="1">
    <source>
        <dbReference type="ARBA" id="ARBA00007905"/>
    </source>
</evidence>
<dbReference type="Gene3D" id="3.20.20.100">
    <property type="entry name" value="NADP-dependent oxidoreductase domain"/>
    <property type="match status" value="1"/>
</dbReference>
<dbReference type="Pfam" id="PF00248">
    <property type="entry name" value="Aldo_ket_red"/>
    <property type="match status" value="1"/>
</dbReference>
<dbReference type="EMBL" id="LRQG01000056">
    <property type="protein sequence ID" value="KXA40870.1"/>
    <property type="molecule type" value="Genomic_DNA"/>
</dbReference>
<evidence type="ECO:0000259" key="8">
    <source>
        <dbReference type="Pfam" id="PF00248"/>
    </source>
</evidence>
<evidence type="ECO:0000256" key="5">
    <source>
        <dbReference type="PIRSR" id="PIRSR000097-1"/>
    </source>
</evidence>
<dbReference type="AlphaFoldDB" id="A0A133QDF1"/>
<dbReference type="SUPFAM" id="SSF51430">
    <property type="entry name" value="NAD(P)-linked oxidoreductase"/>
    <property type="match status" value="1"/>
</dbReference>
<organism evidence="9 10">
    <name type="scientific">Prevotella corporis</name>
    <dbReference type="NCBI Taxonomy" id="28128"/>
    <lineage>
        <taxon>Bacteria</taxon>
        <taxon>Pseudomonadati</taxon>
        <taxon>Bacteroidota</taxon>
        <taxon>Bacteroidia</taxon>
        <taxon>Bacteroidales</taxon>
        <taxon>Prevotellaceae</taxon>
        <taxon>Prevotella</taxon>
    </lineage>
</organism>
<feature type="domain" description="NADP-dependent oxidoreductase" evidence="8">
    <location>
        <begin position="20"/>
        <end position="278"/>
    </location>
</feature>
<proteinExistence type="inferred from homology"/>
<dbReference type="InterPro" id="IPR023210">
    <property type="entry name" value="NADP_OxRdtase_dom"/>
</dbReference>
<gene>
    <name evidence="9" type="ORF">HMPREF3226_00915</name>
</gene>
<keyword evidence="3" id="KW-0560">Oxidoreductase</keyword>
<comment type="catalytic activity">
    <reaction evidence="4">
        <text>hydroxyacetone + NADP(+) = methylglyoxal + NADPH + H(+)</text>
        <dbReference type="Rhea" id="RHEA:27986"/>
        <dbReference type="ChEBI" id="CHEBI:15378"/>
        <dbReference type="ChEBI" id="CHEBI:17158"/>
        <dbReference type="ChEBI" id="CHEBI:27957"/>
        <dbReference type="ChEBI" id="CHEBI:57783"/>
        <dbReference type="ChEBI" id="CHEBI:58349"/>
    </reaction>
</comment>
<dbReference type="FunFam" id="3.20.20.100:FF:000002">
    <property type="entry name" value="2,5-diketo-D-gluconic acid reductase A"/>
    <property type="match status" value="1"/>
</dbReference>
<evidence type="ECO:0000256" key="4">
    <source>
        <dbReference type="ARBA" id="ARBA00049445"/>
    </source>
</evidence>
<evidence type="ECO:0000256" key="3">
    <source>
        <dbReference type="ARBA" id="ARBA00023002"/>
    </source>
</evidence>
<dbReference type="PATRIC" id="fig|28128.5.peg.916"/>
<dbReference type="PANTHER" id="PTHR43827:SF3">
    <property type="entry name" value="NADP-DEPENDENT OXIDOREDUCTASE DOMAIN-CONTAINING PROTEIN"/>
    <property type="match status" value="1"/>
</dbReference>
<reference evidence="10" key="1">
    <citation type="submission" date="2016-01" db="EMBL/GenBank/DDBJ databases">
        <authorList>
            <person name="Mitreva M."/>
            <person name="Pepin K.H."/>
            <person name="Mihindukulasuriya K.A."/>
            <person name="Fulton R."/>
            <person name="Fronick C."/>
            <person name="O'Laughlin M."/>
            <person name="Miner T."/>
            <person name="Herter B."/>
            <person name="Rosa B.A."/>
            <person name="Cordes M."/>
            <person name="Tomlinson C."/>
            <person name="Wollam A."/>
            <person name="Palsikar V.B."/>
            <person name="Mardis E.R."/>
            <person name="Wilson R.K."/>
        </authorList>
    </citation>
    <scope>NUCLEOTIDE SEQUENCE [LARGE SCALE GENOMIC DNA]</scope>
    <source>
        <strain evidence="10">MJR7716</strain>
    </source>
</reference>
<dbReference type="OrthoDB" id="9804790at2"/>
<feature type="active site" description="Proton donor" evidence="5">
    <location>
        <position position="48"/>
    </location>
</feature>
<dbReference type="PANTHER" id="PTHR43827">
    <property type="entry name" value="2,5-DIKETO-D-GLUCONIC ACID REDUCTASE"/>
    <property type="match status" value="1"/>
</dbReference>
<feature type="binding site" evidence="6">
    <location>
        <position position="122"/>
    </location>
    <ligand>
        <name>substrate</name>
    </ligand>
</feature>
<dbReference type="STRING" id="28128.HMPREF3226_00915"/>
<feature type="site" description="Lowers pKa of active site Tyr" evidence="7">
    <location>
        <position position="73"/>
    </location>
</feature>
<evidence type="ECO:0000313" key="9">
    <source>
        <dbReference type="EMBL" id="KXA40870.1"/>
    </source>
</evidence>
<evidence type="ECO:0000313" key="10">
    <source>
        <dbReference type="Proteomes" id="UP000070533"/>
    </source>
</evidence>
<evidence type="ECO:0000256" key="2">
    <source>
        <dbReference type="ARBA" id="ARBA00022857"/>
    </source>
</evidence>
<dbReference type="CDD" id="cd19071">
    <property type="entry name" value="AKR_AKR1-5-like"/>
    <property type="match status" value="1"/>
</dbReference>
<keyword evidence="10" id="KW-1185">Reference proteome</keyword>
<keyword evidence="2" id="KW-0521">NADP</keyword>
<protein>
    <submittedName>
        <fullName evidence="9">Putative morphine 6-dehydrogenase</fullName>
    </submittedName>
</protein>
<dbReference type="PRINTS" id="PR00069">
    <property type="entry name" value="ALDKETRDTASE"/>
</dbReference>
<dbReference type="Proteomes" id="UP000070533">
    <property type="component" value="Unassembled WGS sequence"/>
</dbReference>